<gene>
    <name evidence="2" type="ORF">CEXT_781151</name>
</gene>
<reference evidence="2 3" key="1">
    <citation type="submission" date="2021-06" db="EMBL/GenBank/DDBJ databases">
        <title>Caerostris extrusa draft genome.</title>
        <authorList>
            <person name="Kono N."/>
            <person name="Arakawa K."/>
        </authorList>
    </citation>
    <scope>NUCLEOTIDE SEQUENCE [LARGE SCALE GENOMIC DNA]</scope>
</reference>
<evidence type="ECO:0000313" key="2">
    <source>
        <dbReference type="EMBL" id="GIZ03112.1"/>
    </source>
</evidence>
<proteinExistence type="predicted"/>
<evidence type="ECO:0000313" key="3">
    <source>
        <dbReference type="Proteomes" id="UP001054945"/>
    </source>
</evidence>
<dbReference type="Proteomes" id="UP001054945">
    <property type="component" value="Unassembled WGS sequence"/>
</dbReference>
<feature type="region of interest" description="Disordered" evidence="1">
    <location>
        <begin position="1"/>
        <end position="20"/>
    </location>
</feature>
<dbReference type="EMBL" id="BPLR01001552">
    <property type="protein sequence ID" value="GIZ03112.1"/>
    <property type="molecule type" value="Genomic_DNA"/>
</dbReference>
<keyword evidence="3" id="KW-1185">Reference proteome</keyword>
<comment type="caution">
    <text evidence="2">The sequence shown here is derived from an EMBL/GenBank/DDBJ whole genome shotgun (WGS) entry which is preliminary data.</text>
</comment>
<dbReference type="AlphaFoldDB" id="A0AAV4YAD2"/>
<organism evidence="2 3">
    <name type="scientific">Caerostris extrusa</name>
    <name type="common">Bark spider</name>
    <name type="synonym">Caerostris bankana</name>
    <dbReference type="NCBI Taxonomy" id="172846"/>
    <lineage>
        <taxon>Eukaryota</taxon>
        <taxon>Metazoa</taxon>
        <taxon>Ecdysozoa</taxon>
        <taxon>Arthropoda</taxon>
        <taxon>Chelicerata</taxon>
        <taxon>Arachnida</taxon>
        <taxon>Araneae</taxon>
        <taxon>Araneomorphae</taxon>
        <taxon>Entelegynae</taxon>
        <taxon>Araneoidea</taxon>
        <taxon>Araneidae</taxon>
        <taxon>Caerostris</taxon>
    </lineage>
</organism>
<accession>A0AAV4YAD2</accession>
<name>A0AAV4YAD2_CAEEX</name>
<evidence type="ECO:0000256" key="1">
    <source>
        <dbReference type="SAM" id="MobiDB-lite"/>
    </source>
</evidence>
<sequence length="91" mass="10049">MKNMKEKRSGCSIRSISRSSSSKDMPLLIFFRLLFICQTCGAPLGGEHGRPDPTGSFAEVNAIRENTQASTVKILNIMDNEKGLSDKTRKT</sequence>
<protein>
    <submittedName>
        <fullName evidence="2">Uncharacterized protein</fullName>
    </submittedName>
</protein>